<evidence type="ECO:0000259" key="2">
    <source>
        <dbReference type="Pfam" id="PF23155"/>
    </source>
</evidence>
<evidence type="ECO:0000313" key="3">
    <source>
        <dbReference type="EMBL" id="GKZ20050.1"/>
    </source>
</evidence>
<name>A0A9W5YLH3_9EURO</name>
<evidence type="ECO:0000313" key="4">
    <source>
        <dbReference type="Proteomes" id="UP001143548"/>
    </source>
</evidence>
<dbReference type="AlphaFoldDB" id="A0A9W5YLH3"/>
<dbReference type="Pfam" id="PF23155">
    <property type="entry name" value="DUF7053"/>
    <property type="match status" value="1"/>
</dbReference>
<reference evidence="3" key="1">
    <citation type="submission" date="2022-07" db="EMBL/GenBank/DDBJ databases">
        <title>Taxonomy of Aspergillus series Nigri: significant species reduction supported by multi-species coalescent approaches.</title>
        <authorList>
            <person name="Bian C."/>
            <person name="Kusuya Y."/>
            <person name="Sklenar F."/>
            <person name="D'hooge E."/>
            <person name="Yaguchi T."/>
            <person name="Takahashi H."/>
            <person name="Hubka V."/>
        </authorList>
    </citation>
    <scope>NUCLEOTIDE SEQUENCE</scope>
    <source>
        <strain evidence="3">CBS 733.88</strain>
    </source>
</reference>
<dbReference type="InterPro" id="IPR055481">
    <property type="entry name" value="DUF7053"/>
</dbReference>
<comment type="caution">
    <text evidence="3">The sequence shown here is derived from an EMBL/GenBank/DDBJ whole genome shotgun (WGS) entry which is preliminary data.</text>
</comment>
<evidence type="ECO:0000256" key="1">
    <source>
        <dbReference type="SAM" id="MobiDB-lite"/>
    </source>
</evidence>
<feature type="region of interest" description="Disordered" evidence="1">
    <location>
        <begin position="272"/>
        <end position="295"/>
    </location>
</feature>
<proteinExistence type="predicted"/>
<protein>
    <recommendedName>
        <fullName evidence="2">DUF7053 domain-containing protein</fullName>
    </recommendedName>
</protein>
<feature type="domain" description="DUF7053" evidence="2">
    <location>
        <begin position="3"/>
        <end position="173"/>
    </location>
</feature>
<dbReference type="PANTHER" id="PTHR38117">
    <property type="entry name" value="NACHT AND WD40 DOMAIN PROTEIN"/>
    <property type="match status" value="1"/>
</dbReference>
<dbReference type="EMBL" id="BROQ01000025">
    <property type="protein sequence ID" value="GKZ20050.1"/>
    <property type="molecule type" value="Genomic_DNA"/>
</dbReference>
<feature type="region of interest" description="Disordered" evidence="1">
    <location>
        <begin position="199"/>
        <end position="247"/>
    </location>
</feature>
<dbReference type="Proteomes" id="UP001143548">
    <property type="component" value="Unassembled WGS sequence"/>
</dbReference>
<accession>A0A9W5YLH3</accession>
<organism evidence="3 4">
    <name type="scientific">Aspergillus brasiliensis</name>
    <dbReference type="NCBI Taxonomy" id="319629"/>
    <lineage>
        <taxon>Eukaryota</taxon>
        <taxon>Fungi</taxon>
        <taxon>Dikarya</taxon>
        <taxon>Ascomycota</taxon>
        <taxon>Pezizomycotina</taxon>
        <taxon>Eurotiomycetes</taxon>
        <taxon>Eurotiomycetidae</taxon>
        <taxon>Eurotiales</taxon>
        <taxon>Aspergillaceae</taxon>
        <taxon>Aspergillus</taxon>
        <taxon>Aspergillus subgen. Circumdati</taxon>
    </lineage>
</organism>
<sequence>MLRKKEVYTNTISLPPNIPRQLAIDILHSHGEIISLNPFVISHHAIKAPRNASADEYYSTWYEITERVRYIPGTISFKGCFHDEPWGLTTHTYAPVGIDLRHKYRIVENPVNDPSLALAVTESRGGNTNNGGRLLCLREDVEIECNITLISFVKSQLRAASKVLVDRLIKKAELLDAGVLQGVMEDGVLRTYNPADRTSSAIMMRQSDDRSRRSSYQVVPMSPRSERSRSDSMNSQTPYGFAANQYPRQNQKQGFTAELPADTTCYPVMGLGKHKVSPNGGFPAELPATGERSGG</sequence>
<dbReference type="PANTHER" id="PTHR38117:SF2">
    <property type="entry name" value="NACHT AND WD40 DOMAIN PROTEIN"/>
    <property type="match status" value="1"/>
</dbReference>
<gene>
    <name evidence="3" type="ORF">AbraCBS73388_005226</name>
</gene>